<accession>A0AAN6UYF5</accession>
<feature type="compositionally biased region" description="Low complexity" evidence="4">
    <location>
        <begin position="1"/>
        <end position="36"/>
    </location>
</feature>
<gene>
    <name evidence="6" type="ORF">C8A04DRAFT_13997</name>
</gene>
<dbReference type="SUPFAM" id="SSF51735">
    <property type="entry name" value="NAD(P)-binding Rossmann-fold domains"/>
    <property type="match status" value="1"/>
</dbReference>
<protein>
    <recommendedName>
        <fullName evidence="2">Dehydrogenase FUB6</fullName>
    </recommendedName>
    <alternativeName>
        <fullName evidence="3">Fusaric acid biosynthesis protein 6</fullName>
    </alternativeName>
</protein>
<dbReference type="CDD" id="cd05288">
    <property type="entry name" value="PGDH"/>
    <property type="match status" value="1"/>
</dbReference>
<dbReference type="InterPro" id="IPR036291">
    <property type="entry name" value="NAD(P)-bd_dom_sf"/>
</dbReference>
<dbReference type="RefSeq" id="XP_062634914.1">
    <property type="nucleotide sequence ID" value="XM_062777927.1"/>
</dbReference>
<dbReference type="SUPFAM" id="SSF50129">
    <property type="entry name" value="GroES-like"/>
    <property type="match status" value="1"/>
</dbReference>
<proteinExistence type="predicted"/>
<sequence length="393" mass="42497">MSSPKNPPTTSTSTPSTSHTDTTCTKPTPETSTSTPIQNKTLLFHAIPPARPIPNQHLSVQPLPFDLSAPPPPGGLTVAILYSSIDPYQRSRMRPAHIKSYQPAFELGGAITNYAVARVVKSDTAAPALTTHHYRPGDLLYAFLPTAEYATITAEELPSVVLSKITNHHSLPDLGLFLGPLGMPGLTGWASLHEIGQPKPGETIFISSAAGAVGQVVGQIAKREGLKVIGSVGSEEKLRYIVEELGFDGGFNYKREKPKTALKRLAPGGIDIYYENVGGEHLEAALGALRDFGRVVVSGMISQYNATAAERYGVSNLTHIISKRLTIRGFIVSDPGFWDKYFDDHQEKMQQWLADGSFKAKLHVIEGIDNAAEALVSIFEGKNFGKTVLKIQD</sequence>
<name>A0AAN6UYF5_9PEZI</name>
<dbReference type="FunFam" id="3.40.50.720:FF:000121">
    <property type="entry name" value="Prostaglandin reductase 2"/>
    <property type="match status" value="1"/>
</dbReference>
<organism evidence="6 7">
    <name type="scientific">Dichotomopilus funicola</name>
    <dbReference type="NCBI Taxonomy" id="1934379"/>
    <lineage>
        <taxon>Eukaryota</taxon>
        <taxon>Fungi</taxon>
        <taxon>Dikarya</taxon>
        <taxon>Ascomycota</taxon>
        <taxon>Pezizomycotina</taxon>
        <taxon>Sordariomycetes</taxon>
        <taxon>Sordariomycetidae</taxon>
        <taxon>Sordariales</taxon>
        <taxon>Chaetomiaceae</taxon>
        <taxon>Dichotomopilus</taxon>
    </lineage>
</organism>
<evidence type="ECO:0000256" key="3">
    <source>
        <dbReference type="ARBA" id="ARBA00083301"/>
    </source>
</evidence>
<dbReference type="AlphaFoldDB" id="A0AAN6UYF5"/>
<feature type="domain" description="Enoyl reductase (ER)" evidence="5">
    <location>
        <begin position="57"/>
        <end position="389"/>
    </location>
</feature>
<dbReference type="InterPro" id="IPR041694">
    <property type="entry name" value="ADH_N_2"/>
</dbReference>
<evidence type="ECO:0000313" key="7">
    <source>
        <dbReference type="Proteomes" id="UP001302676"/>
    </source>
</evidence>
<evidence type="ECO:0000256" key="4">
    <source>
        <dbReference type="SAM" id="MobiDB-lite"/>
    </source>
</evidence>
<dbReference type="SMART" id="SM00829">
    <property type="entry name" value="PKS_ER"/>
    <property type="match status" value="1"/>
</dbReference>
<keyword evidence="1" id="KW-0560">Oxidoreductase</keyword>
<dbReference type="PANTHER" id="PTHR43205:SF7">
    <property type="entry name" value="PROSTAGLANDIN REDUCTASE 1"/>
    <property type="match status" value="1"/>
</dbReference>
<dbReference type="GO" id="GO:0016628">
    <property type="term" value="F:oxidoreductase activity, acting on the CH-CH group of donors, NAD or NADP as acceptor"/>
    <property type="evidence" value="ECO:0007669"/>
    <property type="project" value="InterPro"/>
</dbReference>
<evidence type="ECO:0000256" key="2">
    <source>
        <dbReference type="ARBA" id="ARBA00069006"/>
    </source>
</evidence>
<dbReference type="EMBL" id="MU853610">
    <property type="protein sequence ID" value="KAK4141543.1"/>
    <property type="molecule type" value="Genomic_DNA"/>
</dbReference>
<dbReference type="InterPro" id="IPR011032">
    <property type="entry name" value="GroES-like_sf"/>
</dbReference>
<reference evidence="6" key="2">
    <citation type="submission" date="2023-05" db="EMBL/GenBank/DDBJ databases">
        <authorList>
            <consortium name="Lawrence Berkeley National Laboratory"/>
            <person name="Steindorff A."/>
            <person name="Hensen N."/>
            <person name="Bonometti L."/>
            <person name="Westerberg I."/>
            <person name="Brannstrom I.O."/>
            <person name="Guillou S."/>
            <person name="Cros-Aarteil S."/>
            <person name="Calhoun S."/>
            <person name="Haridas S."/>
            <person name="Kuo A."/>
            <person name="Mondo S."/>
            <person name="Pangilinan J."/>
            <person name="Riley R."/>
            <person name="Labutti K."/>
            <person name="Andreopoulos B."/>
            <person name="Lipzen A."/>
            <person name="Chen C."/>
            <person name="Yanf M."/>
            <person name="Daum C."/>
            <person name="Ng V."/>
            <person name="Clum A."/>
            <person name="Ohm R."/>
            <person name="Martin F."/>
            <person name="Silar P."/>
            <person name="Natvig D."/>
            <person name="Lalanne C."/>
            <person name="Gautier V."/>
            <person name="Ament-Velasquez S.L."/>
            <person name="Kruys A."/>
            <person name="Hutchinson M.I."/>
            <person name="Powell A.J."/>
            <person name="Barry K."/>
            <person name="Miller A.N."/>
            <person name="Grigoriev I.V."/>
            <person name="Debuchy R."/>
            <person name="Gladieux P."/>
            <person name="Thoren M.H."/>
            <person name="Johannesson H."/>
        </authorList>
    </citation>
    <scope>NUCLEOTIDE SEQUENCE</scope>
    <source>
        <strain evidence="6">CBS 141.50</strain>
    </source>
</reference>
<dbReference type="GeneID" id="87814540"/>
<evidence type="ECO:0000313" key="6">
    <source>
        <dbReference type="EMBL" id="KAK4141543.1"/>
    </source>
</evidence>
<comment type="caution">
    <text evidence="6">The sequence shown here is derived from an EMBL/GenBank/DDBJ whole genome shotgun (WGS) entry which is preliminary data.</text>
</comment>
<dbReference type="Proteomes" id="UP001302676">
    <property type="component" value="Unassembled WGS sequence"/>
</dbReference>
<dbReference type="Gene3D" id="3.90.180.10">
    <property type="entry name" value="Medium-chain alcohol dehydrogenases, catalytic domain"/>
    <property type="match status" value="1"/>
</dbReference>
<dbReference type="InterPro" id="IPR045010">
    <property type="entry name" value="MDR_fam"/>
</dbReference>
<dbReference type="PANTHER" id="PTHR43205">
    <property type="entry name" value="PROSTAGLANDIN REDUCTASE"/>
    <property type="match status" value="1"/>
</dbReference>
<dbReference type="InterPro" id="IPR013149">
    <property type="entry name" value="ADH-like_C"/>
</dbReference>
<feature type="region of interest" description="Disordered" evidence="4">
    <location>
        <begin position="1"/>
        <end position="38"/>
    </location>
</feature>
<keyword evidence="7" id="KW-1185">Reference proteome</keyword>
<dbReference type="Pfam" id="PF00107">
    <property type="entry name" value="ADH_zinc_N"/>
    <property type="match status" value="1"/>
</dbReference>
<dbReference type="Gene3D" id="3.40.50.720">
    <property type="entry name" value="NAD(P)-binding Rossmann-like Domain"/>
    <property type="match status" value="1"/>
</dbReference>
<dbReference type="Pfam" id="PF16884">
    <property type="entry name" value="ADH_N_2"/>
    <property type="match status" value="1"/>
</dbReference>
<evidence type="ECO:0000259" key="5">
    <source>
        <dbReference type="SMART" id="SM00829"/>
    </source>
</evidence>
<evidence type="ECO:0000256" key="1">
    <source>
        <dbReference type="ARBA" id="ARBA00023002"/>
    </source>
</evidence>
<reference evidence="6" key="1">
    <citation type="journal article" date="2023" name="Mol. Phylogenet. Evol.">
        <title>Genome-scale phylogeny and comparative genomics of the fungal order Sordariales.</title>
        <authorList>
            <person name="Hensen N."/>
            <person name="Bonometti L."/>
            <person name="Westerberg I."/>
            <person name="Brannstrom I.O."/>
            <person name="Guillou S."/>
            <person name="Cros-Aarteil S."/>
            <person name="Calhoun S."/>
            <person name="Haridas S."/>
            <person name="Kuo A."/>
            <person name="Mondo S."/>
            <person name="Pangilinan J."/>
            <person name="Riley R."/>
            <person name="LaButti K."/>
            <person name="Andreopoulos B."/>
            <person name="Lipzen A."/>
            <person name="Chen C."/>
            <person name="Yan M."/>
            <person name="Daum C."/>
            <person name="Ng V."/>
            <person name="Clum A."/>
            <person name="Steindorff A."/>
            <person name="Ohm R.A."/>
            <person name="Martin F."/>
            <person name="Silar P."/>
            <person name="Natvig D.O."/>
            <person name="Lalanne C."/>
            <person name="Gautier V."/>
            <person name="Ament-Velasquez S.L."/>
            <person name="Kruys A."/>
            <person name="Hutchinson M.I."/>
            <person name="Powell A.J."/>
            <person name="Barry K."/>
            <person name="Miller A.N."/>
            <person name="Grigoriev I.V."/>
            <person name="Debuchy R."/>
            <person name="Gladieux P."/>
            <person name="Hiltunen Thoren M."/>
            <person name="Johannesson H."/>
        </authorList>
    </citation>
    <scope>NUCLEOTIDE SEQUENCE</scope>
    <source>
        <strain evidence="6">CBS 141.50</strain>
    </source>
</reference>
<dbReference type="InterPro" id="IPR020843">
    <property type="entry name" value="ER"/>
</dbReference>